<accession>A0A9X2R2C1</accession>
<evidence type="ECO:0000256" key="12">
    <source>
        <dbReference type="ARBA" id="ARBA00023014"/>
    </source>
</evidence>
<evidence type="ECO:0000256" key="6">
    <source>
        <dbReference type="ARBA" id="ARBA00022603"/>
    </source>
</evidence>
<dbReference type="GO" id="GO:0070475">
    <property type="term" value="P:rRNA base methylation"/>
    <property type="evidence" value="ECO:0007669"/>
    <property type="project" value="UniProtKB-UniRule"/>
</dbReference>
<dbReference type="PIRSF" id="PIRSF006004">
    <property type="entry name" value="CHP00048"/>
    <property type="match status" value="1"/>
</dbReference>
<dbReference type="GO" id="GO:0002935">
    <property type="term" value="F:tRNA (adenine(37)-C2)-methyltransferase activity"/>
    <property type="evidence" value="ECO:0007669"/>
    <property type="project" value="UniProtKB-UniRule"/>
</dbReference>
<dbReference type="InterPro" id="IPR007197">
    <property type="entry name" value="rSAM"/>
</dbReference>
<evidence type="ECO:0000256" key="10">
    <source>
        <dbReference type="ARBA" id="ARBA00022723"/>
    </source>
</evidence>
<feature type="binding site" evidence="14">
    <location>
        <begin position="183"/>
        <end position="184"/>
    </location>
    <ligand>
        <name>S-adenosyl-L-methionine</name>
        <dbReference type="ChEBI" id="CHEBI:59789"/>
    </ligand>
</feature>
<evidence type="ECO:0000256" key="1">
    <source>
        <dbReference type="ARBA" id="ARBA00004496"/>
    </source>
</evidence>
<keyword evidence="12 14" id="KW-0411">Iron-sulfur</keyword>
<dbReference type="Proteomes" id="UP001155110">
    <property type="component" value="Unassembled WGS sequence"/>
</dbReference>
<comment type="similarity">
    <text evidence="2 14">Belongs to the radical SAM superfamily. RlmN family.</text>
</comment>
<dbReference type="CDD" id="cd01335">
    <property type="entry name" value="Radical_SAM"/>
    <property type="match status" value="1"/>
</dbReference>
<dbReference type="InterPro" id="IPR048641">
    <property type="entry name" value="RlmN_N"/>
</dbReference>
<dbReference type="GO" id="GO:0051539">
    <property type="term" value="F:4 iron, 4 sulfur cluster binding"/>
    <property type="evidence" value="ECO:0007669"/>
    <property type="project" value="UniProtKB-UniRule"/>
</dbReference>
<dbReference type="SMR" id="A0A9X2R2C1"/>
<reference evidence="16" key="1">
    <citation type="submission" date="2022-08" db="EMBL/GenBank/DDBJ databases">
        <title>Genomic Encyclopedia of Type Strains, Phase V (KMG-V): Genome sequencing to study the core and pangenomes of soil and plant-associated prokaryotes.</title>
        <authorList>
            <person name="Whitman W."/>
        </authorList>
    </citation>
    <scope>NUCLEOTIDE SEQUENCE</scope>
    <source>
        <strain evidence="17">SP3002</strain>
        <strain evidence="16">SP3026</strain>
    </source>
</reference>
<comment type="subcellular location">
    <subcellularLocation>
        <location evidence="1 14">Cytoplasm</location>
    </subcellularLocation>
</comment>
<evidence type="ECO:0000256" key="4">
    <source>
        <dbReference type="ARBA" id="ARBA00022490"/>
    </source>
</evidence>
<evidence type="ECO:0000256" key="3">
    <source>
        <dbReference type="ARBA" id="ARBA00022485"/>
    </source>
</evidence>
<keyword evidence="10 14" id="KW-0479">Metal-binding</keyword>
<dbReference type="AlphaFoldDB" id="A0A9X2R2C1"/>
<feature type="binding site" evidence="14">
    <location>
        <position position="139"/>
    </location>
    <ligand>
        <name>[4Fe-4S] cluster</name>
        <dbReference type="ChEBI" id="CHEBI:49883"/>
        <note>4Fe-4S-S-AdoMet</note>
    </ligand>
</feature>
<dbReference type="EMBL" id="JANTZM010000005">
    <property type="protein sequence ID" value="MCS4157407.1"/>
    <property type="molecule type" value="Genomic_DNA"/>
</dbReference>
<comment type="miscellaneous">
    <text evidence="14">Reaction proceeds by a ping-pong mechanism involving intermediate methylation of a conserved cysteine residue.</text>
</comment>
<feature type="active site" description="S-methylcysteine intermediate" evidence="14">
    <location>
        <position position="359"/>
    </location>
</feature>
<dbReference type="GO" id="GO:0000049">
    <property type="term" value="F:tRNA binding"/>
    <property type="evidence" value="ECO:0007669"/>
    <property type="project" value="UniProtKB-UniRule"/>
</dbReference>
<evidence type="ECO:0000256" key="11">
    <source>
        <dbReference type="ARBA" id="ARBA00023004"/>
    </source>
</evidence>
<evidence type="ECO:0000313" key="17">
    <source>
        <dbReference type="EMBL" id="MCS4157407.1"/>
    </source>
</evidence>
<evidence type="ECO:0000256" key="7">
    <source>
        <dbReference type="ARBA" id="ARBA00022679"/>
    </source>
</evidence>
<dbReference type="InterPro" id="IPR040072">
    <property type="entry name" value="Methyltransferase_A"/>
</dbReference>
<dbReference type="SFLD" id="SFLDS00029">
    <property type="entry name" value="Radical_SAM"/>
    <property type="match status" value="1"/>
</dbReference>
<organism evidence="16 18">
    <name type="scientific">Salinibacter ruber</name>
    <dbReference type="NCBI Taxonomy" id="146919"/>
    <lineage>
        <taxon>Bacteria</taxon>
        <taxon>Pseudomonadati</taxon>
        <taxon>Rhodothermota</taxon>
        <taxon>Rhodothermia</taxon>
        <taxon>Rhodothermales</taxon>
        <taxon>Salinibacteraceae</taxon>
        <taxon>Salinibacter</taxon>
    </lineage>
</organism>
<evidence type="ECO:0000256" key="8">
    <source>
        <dbReference type="ARBA" id="ARBA00022691"/>
    </source>
</evidence>
<comment type="function">
    <text evidence="14">Specifically methylates position 2 of adenine 2503 in 23S rRNA and position 2 of adenine 37 in tRNAs.</text>
</comment>
<keyword evidence="7 14" id="KW-0808">Transferase</keyword>
<evidence type="ECO:0000256" key="9">
    <source>
        <dbReference type="ARBA" id="ARBA00022694"/>
    </source>
</evidence>
<keyword evidence="13 14" id="KW-1015">Disulfide bond</keyword>
<evidence type="ECO:0000313" key="18">
    <source>
        <dbReference type="Proteomes" id="UP001155144"/>
    </source>
</evidence>
<comment type="catalytic activity">
    <reaction evidence="14">
        <text>adenosine(2503) in 23S rRNA + 2 reduced [2Fe-2S]-[ferredoxin] + 2 S-adenosyl-L-methionine = 2-methyladenosine(2503) in 23S rRNA + 5'-deoxyadenosine + L-methionine + 2 oxidized [2Fe-2S]-[ferredoxin] + S-adenosyl-L-homocysteine</text>
        <dbReference type="Rhea" id="RHEA:42916"/>
        <dbReference type="Rhea" id="RHEA-COMP:10000"/>
        <dbReference type="Rhea" id="RHEA-COMP:10001"/>
        <dbReference type="Rhea" id="RHEA-COMP:10152"/>
        <dbReference type="Rhea" id="RHEA-COMP:10282"/>
        <dbReference type="ChEBI" id="CHEBI:17319"/>
        <dbReference type="ChEBI" id="CHEBI:33737"/>
        <dbReference type="ChEBI" id="CHEBI:33738"/>
        <dbReference type="ChEBI" id="CHEBI:57844"/>
        <dbReference type="ChEBI" id="CHEBI:57856"/>
        <dbReference type="ChEBI" id="CHEBI:59789"/>
        <dbReference type="ChEBI" id="CHEBI:74411"/>
        <dbReference type="ChEBI" id="CHEBI:74497"/>
        <dbReference type="EC" id="2.1.1.192"/>
    </reaction>
</comment>
<keyword evidence="11 14" id="KW-0408">Iron</keyword>
<name>A0A9X2R2C1_9BACT</name>
<feature type="binding site" evidence="14">
    <location>
        <position position="316"/>
    </location>
    <ligand>
        <name>S-adenosyl-L-methionine</name>
        <dbReference type="ChEBI" id="CHEBI:59789"/>
    </ligand>
</feature>
<dbReference type="Gene3D" id="3.20.20.70">
    <property type="entry name" value="Aldolase class I"/>
    <property type="match status" value="1"/>
</dbReference>
<dbReference type="PANTHER" id="PTHR30544:SF5">
    <property type="entry name" value="RADICAL SAM CORE DOMAIN-CONTAINING PROTEIN"/>
    <property type="match status" value="1"/>
</dbReference>
<dbReference type="PANTHER" id="PTHR30544">
    <property type="entry name" value="23S RRNA METHYLTRANSFERASE"/>
    <property type="match status" value="1"/>
</dbReference>
<feature type="binding site" evidence="14">
    <location>
        <begin position="238"/>
        <end position="240"/>
    </location>
    <ligand>
        <name>S-adenosyl-L-methionine</name>
        <dbReference type="ChEBI" id="CHEBI:59789"/>
    </ligand>
</feature>
<keyword evidence="9 14" id="KW-0819">tRNA processing</keyword>
<comment type="caution">
    <text evidence="16">The sequence shown here is derived from an EMBL/GenBank/DDBJ whole genome shotgun (WGS) entry which is preliminary data.</text>
</comment>
<dbReference type="HAMAP" id="MF_01849">
    <property type="entry name" value="RNA_methyltr_RlmN"/>
    <property type="match status" value="1"/>
</dbReference>
<dbReference type="PROSITE" id="PS51918">
    <property type="entry name" value="RADICAL_SAM"/>
    <property type="match status" value="1"/>
</dbReference>
<dbReference type="InterPro" id="IPR004383">
    <property type="entry name" value="rRNA_lsu_MTrfase_RlmN/Cfr"/>
</dbReference>
<dbReference type="GO" id="GO:0019843">
    <property type="term" value="F:rRNA binding"/>
    <property type="evidence" value="ECO:0007669"/>
    <property type="project" value="UniProtKB-UniRule"/>
</dbReference>
<sequence>MPDVKTASHTVGTAEDRVDLKTMGRAGLKDFVAEHGAPRYRGDQLFNWVYGKGVSDFDRMSNLPKRMRRGLQRDATVEDIEIVEQQQAADRTVKALFELPSGREAETVLIPAIDERGEARRLTVCVSSEVGCAMGCEFCATGRMGFRENLTPGAIFDQVWHMNEVAQEHFGRPVTNIVFMGMGEPLLNYDAVLDSISILTDEDSLNLSAQKITVSTVGLARRIKDLADDQLRTNLAVSLHAPDNETRSRIMPVNEAEKTSLPALKEALQYYFDKTGRQITYEYCLFKGVNDSETDARNLADVTRWAPSKVNLLMYNPVEGLNFERTSEAQLDRFVQVLVQEGVTVTVRRSRGQDIDAACGQLANEGEDA</sequence>
<dbReference type="InterPro" id="IPR013785">
    <property type="entry name" value="Aldolase_TIM"/>
</dbReference>
<dbReference type="SFLD" id="SFLDG01062">
    <property type="entry name" value="methyltransferase_(Class_A)"/>
    <property type="match status" value="1"/>
</dbReference>
<keyword evidence="3 14" id="KW-0004">4Fe-4S</keyword>
<feature type="binding site" evidence="14">
    <location>
        <position position="132"/>
    </location>
    <ligand>
        <name>[4Fe-4S] cluster</name>
        <dbReference type="ChEBI" id="CHEBI:49883"/>
        <note>4Fe-4S-S-AdoMet</note>
    </ligand>
</feature>
<feature type="binding site" evidence="14">
    <location>
        <position position="215"/>
    </location>
    <ligand>
        <name>S-adenosyl-L-methionine</name>
        <dbReference type="ChEBI" id="CHEBI:59789"/>
    </ligand>
</feature>
<evidence type="ECO:0000256" key="13">
    <source>
        <dbReference type="ARBA" id="ARBA00023157"/>
    </source>
</evidence>
<evidence type="ECO:0000256" key="14">
    <source>
        <dbReference type="HAMAP-Rule" id="MF_01849"/>
    </source>
</evidence>
<dbReference type="Pfam" id="PF21016">
    <property type="entry name" value="RlmN_N"/>
    <property type="match status" value="1"/>
</dbReference>
<feature type="domain" description="Radical SAM core" evidence="15">
    <location>
        <begin position="118"/>
        <end position="354"/>
    </location>
</feature>
<evidence type="ECO:0000259" key="15">
    <source>
        <dbReference type="PROSITE" id="PS51918"/>
    </source>
</evidence>
<proteinExistence type="inferred from homology"/>
<dbReference type="SUPFAM" id="SSF102114">
    <property type="entry name" value="Radical SAM enzymes"/>
    <property type="match status" value="1"/>
</dbReference>
<comment type="cofactor">
    <cofactor evidence="14">
        <name>[4Fe-4S] cluster</name>
        <dbReference type="ChEBI" id="CHEBI:49883"/>
    </cofactor>
    <text evidence="14">Binds 1 [4Fe-4S] cluster. The cluster is coordinated with 3 cysteines and an exchangeable S-adenosyl-L-methionine.</text>
</comment>
<protein>
    <recommendedName>
        <fullName evidence="14">Probable dual-specificity RNA methyltransferase RlmN</fullName>
        <ecNumber evidence="14">2.1.1.192</ecNumber>
    </recommendedName>
    <alternativeName>
        <fullName evidence="14">23S rRNA (adenine(2503)-C(2))-methyltransferase</fullName>
    </alternativeName>
    <alternativeName>
        <fullName evidence="14">23S rRNA m2A2503 methyltransferase</fullName>
    </alternativeName>
    <alternativeName>
        <fullName evidence="14">Ribosomal RNA large subunit methyltransferase N</fullName>
    </alternativeName>
    <alternativeName>
        <fullName evidence="14">tRNA (adenine(37)-C(2))-methyltransferase</fullName>
    </alternativeName>
    <alternativeName>
        <fullName evidence="14">tRNA m2A37 methyltransferase</fullName>
    </alternativeName>
</protein>
<keyword evidence="4 14" id="KW-0963">Cytoplasm</keyword>
<dbReference type="InterPro" id="IPR027492">
    <property type="entry name" value="RNA_MTrfase_RlmN"/>
</dbReference>
<dbReference type="InterPro" id="IPR058240">
    <property type="entry name" value="rSAM_sf"/>
</dbReference>
<dbReference type="GO" id="GO:0030488">
    <property type="term" value="P:tRNA methylation"/>
    <property type="evidence" value="ECO:0007669"/>
    <property type="project" value="UniProtKB-UniRule"/>
</dbReference>
<gene>
    <name evidence="14" type="primary">rlmN</name>
    <name evidence="16" type="ORF">GGP45_000152</name>
    <name evidence="17" type="ORF">GGP99_001366</name>
</gene>
<dbReference type="GO" id="GO:0046872">
    <property type="term" value="F:metal ion binding"/>
    <property type="evidence" value="ECO:0007669"/>
    <property type="project" value="UniProtKB-KW"/>
</dbReference>
<dbReference type="OMA" id="GTIKWAM"/>
<dbReference type="GO" id="GO:0005737">
    <property type="term" value="C:cytoplasm"/>
    <property type="evidence" value="ECO:0007669"/>
    <property type="project" value="UniProtKB-SubCell"/>
</dbReference>
<dbReference type="Pfam" id="PF04055">
    <property type="entry name" value="Radical_SAM"/>
    <property type="match status" value="1"/>
</dbReference>
<evidence type="ECO:0000256" key="5">
    <source>
        <dbReference type="ARBA" id="ARBA00022552"/>
    </source>
</evidence>
<dbReference type="EC" id="2.1.1.192" evidence="14"/>
<dbReference type="EMBL" id="JANUBL010000001">
    <property type="protein sequence ID" value="MCS4119834.1"/>
    <property type="molecule type" value="Genomic_DNA"/>
</dbReference>
<keyword evidence="8 14" id="KW-0949">S-adenosyl-L-methionine</keyword>
<dbReference type="Gene3D" id="1.10.150.530">
    <property type="match status" value="1"/>
</dbReference>
<dbReference type="Proteomes" id="UP001155144">
    <property type="component" value="Unassembled WGS sequence"/>
</dbReference>
<dbReference type="GO" id="GO:0070040">
    <property type="term" value="F:rRNA (adenine(2503)-C2-)-methyltransferase activity"/>
    <property type="evidence" value="ECO:0007669"/>
    <property type="project" value="UniProtKB-UniRule"/>
</dbReference>
<feature type="active site" description="Proton acceptor" evidence="14">
    <location>
        <position position="106"/>
    </location>
</feature>
<evidence type="ECO:0000313" key="16">
    <source>
        <dbReference type="EMBL" id="MCS4119834.1"/>
    </source>
</evidence>
<dbReference type="NCBIfam" id="TIGR00048">
    <property type="entry name" value="rRNA_mod_RlmN"/>
    <property type="match status" value="1"/>
</dbReference>
<dbReference type="FunFam" id="3.20.20.70:FF:000014">
    <property type="entry name" value="Probable dual-specificity RNA methyltransferase RlmN"/>
    <property type="match status" value="1"/>
</dbReference>
<feature type="binding site" evidence="14">
    <location>
        <position position="136"/>
    </location>
    <ligand>
        <name>[4Fe-4S] cluster</name>
        <dbReference type="ChEBI" id="CHEBI:49883"/>
        <note>4Fe-4S-S-AdoMet</note>
    </ligand>
</feature>
<evidence type="ECO:0000256" key="2">
    <source>
        <dbReference type="ARBA" id="ARBA00007544"/>
    </source>
</evidence>
<comment type="catalytic activity">
    <reaction evidence="14">
        <text>adenosine(37) in tRNA + 2 reduced [2Fe-2S]-[ferredoxin] + 2 S-adenosyl-L-methionine = 2-methyladenosine(37) in tRNA + 5'-deoxyadenosine + L-methionine + 2 oxidized [2Fe-2S]-[ferredoxin] + S-adenosyl-L-homocysteine</text>
        <dbReference type="Rhea" id="RHEA:43332"/>
        <dbReference type="Rhea" id="RHEA-COMP:10000"/>
        <dbReference type="Rhea" id="RHEA-COMP:10001"/>
        <dbReference type="Rhea" id="RHEA-COMP:10162"/>
        <dbReference type="Rhea" id="RHEA-COMP:10485"/>
        <dbReference type="ChEBI" id="CHEBI:17319"/>
        <dbReference type="ChEBI" id="CHEBI:33737"/>
        <dbReference type="ChEBI" id="CHEBI:33738"/>
        <dbReference type="ChEBI" id="CHEBI:57844"/>
        <dbReference type="ChEBI" id="CHEBI:57856"/>
        <dbReference type="ChEBI" id="CHEBI:59789"/>
        <dbReference type="ChEBI" id="CHEBI:74411"/>
        <dbReference type="ChEBI" id="CHEBI:74497"/>
        <dbReference type="EC" id="2.1.1.192"/>
    </reaction>
</comment>
<dbReference type="SFLD" id="SFLDF00275">
    <property type="entry name" value="adenosine_C2_methyltransferase"/>
    <property type="match status" value="1"/>
</dbReference>
<dbReference type="RefSeq" id="WP_011404854.1">
    <property type="nucleotide sequence ID" value="NZ_CALTRV010000003.1"/>
</dbReference>
<keyword evidence="5 14" id="KW-0698">rRNA processing</keyword>
<keyword evidence="6 14" id="KW-0489">Methyltransferase</keyword>
<comment type="caution">
    <text evidence="14">Lacks conserved residue(s) required for the propagation of feature annotation.</text>
</comment>